<evidence type="ECO:0000259" key="7">
    <source>
        <dbReference type="Pfam" id="PF00750"/>
    </source>
</evidence>
<evidence type="ECO:0000256" key="1">
    <source>
        <dbReference type="ARBA" id="ARBA00004123"/>
    </source>
</evidence>
<evidence type="ECO:0000256" key="3">
    <source>
        <dbReference type="ARBA" id="ARBA00022737"/>
    </source>
</evidence>
<proteinExistence type="inferred from homology"/>
<organism evidence="8 9">
    <name type="scientific">Brassica rapa subsp. trilocularis</name>
    <dbReference type="NCBI Taxonomy" id="1813537"/>
    <lineage>
        <taxon>Eukaryota</taxon>
        <taxon>Viridiplantae</taxon>
        <taxon>Streptophyta</taxon>
        <taxon>Embryophyta</taxon>
        <taxon>Tracheophyta</taxon>
        <taxon>Spermatophyta</taxon>
        <taxon>Magnoliopsida</taxon>
        <taxon>eudicotyledons</taxon>
        <taxon>Gunneridae</taxon>
        <taxon>Pentapetalae</taxon>
        <taxon>rosids</taxon>
        <taxon>malvids</taxon>
        <taxon>Brassicales</taxon>
        <taxon>Brassicaceae</taxon>
        <taxon>Brassiceae</taxon>
        <taxon>Brassica</taxon>
    </lineage>
</organism>
<dbReference type="SUPFAM" id="SSF48452">
    <property type="entry name" value="TPR-like"/>
    <property type="match status" value="1"/>
</dbReference>
<comment type="subcellular location">
    <subcellularLocation>
        <location evidence="1">Nucleus</location>
    </subcellularLocation>
</comment>
<dbReference type="InterPro" id="IPR001278">
    <property type="entry name" value="Arg-tRNA-ligase"/>
</dbReference>
<keyword evidence="6" id="KW-0067">ATP-binding</keyword>
<evidence type="ECO:0000313" key="8">
    <source>
        <dbReference type="EMBL" id="KAG5398685.1"/>
    </source>
</evidence>
<evidence type="ECO:0000256" key="6">
    <source>
        <dbReference type="RuleBase" id="RU363038"/>
    </source>
</evidence>
<sequence>MVDSSLAINNVSLVKGTCHEGDSSGSTRRPSEVLLWNTVKDNPSAFDAWISLIEETERIAQDCIANIRKSSAVDELKYSVDFWLHYCTHVINTSDDIAFIRELFERVLEYVGYLEYESTLPKDFSRLAMIYTRILENLIHSLDRYFDSFKELAQALPLSELRSAVAVAAIGRRPSFNVQPLSVEERENWHNYLDFIESDGDWSKLSLKSIMGISLAQEPRFKLLYSEISPGHVEAVMRHANLEHRNGDSDGACSVYDDVIALERSKKDSILLPLLYSQYSRFSYLVLNDAEKTRSIVVEALDHSIETMFVNEIETWAPTLPVKRAVVDFSSPNIFKKMHVGHVRSTIIGDTIARMLEYARSLSWFRKRWKQSAAKFPDSDRAGNICTGDLKEWTPVEIVQAAEAVGYGAVKQVVISILLHAYADLKNNRSTPSTFGYNNMRTRERQPFTPMLGSVQSSESLSRSFGLGVARSGSMATSGTRVCRWGRFRGGRNLGFALQLSPDSDLRVTACGAPVRFVLADPWWWCGFEVALWVRVLWAWCSNLGTWFLGGAWNRVGFVFRRSCGLL</sequence>
<keyword evidence="3" id="KW-0677">Repeat</keyword>
<dbReference type="Pfam" id="PF00750">
    <property type="entry name" value="tRNA-synt_1d"/>
    <property type="match status" value="1"/>
</dbReference>
<dbReference type="InterPro" id="IPR011990">
    <property type="entry name" value="TPR-like_helical_dom_sf"/>
</dbReference>
<dbReference type="PRINTS" id="PR01038">
    <property type="entry name" value="TRNASYNTHARG"/>
</dbReference>
<evidence type="ECO:0000313" key="9">
    <source>
        <dbReference type="Proteomes" id="UP000823674"/>
    </source>
</evidence>
<evidence type="ECO:0000256" key="2">
    <source>
        <dbReference type="ARBA" id="ARBA00022664"/>
    </source>
</evidence>
<dbReference type="PANTHER" id="PTHR17204:SF5">
    <property type="entry name" value="PRE-MRNA-PROCESSING FACTOR 39"/>
    <property type="match status" value="1"/>
</dbReference>
<evidence type="ECO:0000256" key="4">
    <source>
        <dbReference type="ARBA" id="ARBA00023187"/>
    </source>
</evidence>
<keyword evidence="2" id="KW-0507">mRNA processing</keyword>
<keyword evidence="6" id="KW-0648">Protein biosynthesis</keyword>
<protein>
    <recommendedName>
        <fullName evidence="7">Arginyl-tRNA synthetase catalytic core domain-containing protein</fullName>
    </recommendedName>
</protein>
<keyword evidence="4" id="KW-0508">mRNA splicing</keyword>
<dbReference type="Pfam" id="PF23240">
    <property type="entry name" value="HAT_PRP39_N"/>
    <property type="match status" value="1"/>
</dbReference>
<accession>A0ABQ7MIW8</accession>
<dbReference type="InterPro" id="IPR035684">
    <property type="entry name" value="ArgRS_core"/>
</dbReference>
<comment type="caution">
    <text evidence="8">The sequence shown here is derived from an EMBL/GenBank/DDBJ whole genome shotgun (WGS) entry which is preliminary data.</text>
</comment>
<dbReference type="Gene3D" id="3.40.50.620">
    <property type="entry name" value="HUPs"/>
    <property type="match status" value="1"/>
</dbReference>
<evidence type="ECO:0000256" key="5">
    <source>
        <dbReference type="ARBA" id="ARBA00023242"/>
    </source>
</evidence>
<dbReference type="InterPro" id="IPR014729">
    <property type="entry name" value="Rossmann-like_a/b/a_fold"/>
</dbReference>
<dbReference type="Proteomes" id="UP000823674">
    <property type="component" value="Chromosome A05"/>
</dbReference>
<comment type="similarity">
    <text evidence="6">Belongs to the class-I aminoacyl-tRNA synthetase family.</text>
</comment>
<dbReference type="Gene3D" id="1.25.40.10">
    <property type="entry name" value="Tetratricopeptide repeat domain"/>
    <property type="match status" value="1"/>
</dbReference>
<dbReference type="EMBL" id="JADBGQ010000005">
    <property type="protein sequence ID" value="KAG5398685.1"/>
    <property type="molecule type" value="Genomic_DNA"/>
</dbReference>
<name>A0ABQ7MIW8_BRACM</name>
<gene>
    <name evidence="8" type="primary">A05p045540.1_BraROA</name>
    <name evidence="8" type="ORF">IGI04_020499</name>
</gene>
<reference evidence="8 9" key="1">
    <citation type="submission" date="2021-03" db="EMBL/GenBank/DDBJ databases">
        <authorList>
            <person name="King G.J."/>
            <person name="Bancroft I."/>
            <person name="Baten A."/>
            <person name="Bloomfield J."/>
            <person name="Borpatragohain P."/>
            <person name="He Z."/>
            <person name="Irish N."/>
            <person name="Irwin J."/>
            <person name="Liu K."/>
            <person name="Mauleon R.P."/>
            <person name="Moore J."/>
            <person name="Morris R."/>
            <person name="Ostergaard L."/>
            <person name="Wang B."/>
            <person name="Wells R."/>
        </authorList>
    </citation>
    <scope>NUCLEOTIDE SEQUENCE [LARGE SCALE GENOMIC DNA]</scope>
    <source>
        <strain evidence="8">R-o-18</strain>
        <tissue evidence="8">Leaf</tissue>
    </source>
</reference>
<dbReference type="SUPFAM" id="SSF52374">
    <property type="entry name" value="Nucleotidylyl transferase"/>
    <property type="match status" value="1"/>
</dbReference>
<keyword evidence="6" id="KW-0547">Nucleotide-binding</keyword>
<keyword evidence="6" id="KW-0030">Aminoacyl-tRNA synthetase</keyword>
<dbReference type="PANTHER" id="PTHR17204">
    <property type="entry name" value="PRE-MRNA PROCESSING PROTEIN PRP39-RELATED"/>
    <property type="match status" value="1"/>
</dbReference>
<keyword evidence="5" id="KW-0539">Nucleus</keyword>
<feature type="domain" description="Arginyl-tRNA synthetase catalytic core" evidence="7">
    <location>
        <begin position="322"/>
        <end position="359"/>
    </location>
</feature>
<keyword evidence="9" id="KW-1185">Reference proteome</keyword>
<keyword evidence="6" id="KW-0436">Ligase</keyword>